<evidence type="ECO:0000256" key="1">
    <source>
        <dbReference type="SAM" id="MobiDB-lite"/>
    </source>
</evidence>
<dbReference type="HOGENOM" id="CLU_1364510_0_0_9"/>
<feature type="signal peptide" evidence="2">
    <location>
        <begin position="1"/>
        <end position="23"/>
    </location>
</feature>
<organism evidence="3 4">
    <name type="scientific">Faecalibacterium prausnitzii SL3/3</name>
    <dbReference type="NCBI Taxonomy" id="657322"/>
    <lineage>
        <taxon>Bacteria</taxon>
        <taxon>Bacillati</taxon>
        <taxon>Bacillota</taxon>
        <taxon>Clostridia</taxon>
        <taxon>Eubacteriales</taxon>
        <taxon>Oscillospiraceae</taxon>
        <taxon>Faecalibacterium</taxon>
    </lineage>
</organism>
<dbReference type="PATRIC" id="fig|657322.3.peg.764"/>
<feature type="compositionally biased region" description="Polar residues" evidence="1">
    <location>
        <begin position="51"/>
        <end position="63"/>
    </location>
</feature>
<dbReference type="Proteomes" id="UP000007059">
    <property type="component" value="Chromosome"/>
</dbReference>
<accession>D4K8S6</accession>
<protein>
    <submittedName>
        <fullName evidence="3">Uncharacterized protein</fullName>
    </submittedName>
</protein>
<gene>
    <name evidence="3" type="ORF">FPR_08890</name>
</gene>
<dbReference type="eggNOG" id="ENOG5033BEA">
    <property type="taxonomic scope" value="Bacteria"/>
</dbReference>
<reference evidence="3 4" key="2">
    <citation type="submission" date="2010-03" db="EMBL/GenBank/DDBJ databases">
        <authorList>
            <person name="Pajon A."/>
        </authorList>
    </citation>
    <scope>NUCLEOTIDE SEQUENCE [LARGE SCALE GENOMIC DNA]</scope>
    <source>
        <strain evidence="3 4">SL3/3</strain>
    </source>
</reference>
<evidence type="ECO:0000256" key="2">
    <source>
        <dbReference type="SAM" id="SignalP"/>
    </source>
</evidence>
<reference evidence="3 4" key="1">
    <citation type="submission" date="2010-03" db="EMBL/GenBank/DDBJ databases">
        <title>The genome sequence of Faecalibacterium prausnitzii SL3/3.</title>
        <authorList>
            <consortium name="metaHIT consortium -- http://www.metahit.eu/"/>
            <person name="Pajon A."/>
            <person name="Turner K."/>
            <person name="Parkhill J."/>
            <person name="Duncan S."/>
            <person name="Flint H."/>
        </authorList>
    </citation>
    <scope>NUCLEOTIDE SEQUENCE [LARGE SCALE GENOMIC DNA]</scope>
    <source>
        <strain evidence="3 4">SL3/3</strain>
    </source>
</reference>
<dbReference type="PROSITE" id="PS51257">
    <property type="entry name" value="PROKAR_LIPOPROTEIN"/>
    <property type="match status" value="1"/>
</dbReference>
<keyword evidence="2" id="KW-0732">Signal</keyword>
<feature type="region of interest" description="Disordered" evidence="1">
    <location>
        <begin position="36"/>
        <end position="71"/>
    </location>
</feature>
<evidence type="ECO:0000313" key="4">
    <source>
        <dbReference type="Proteomes" id="UP000007059"/>
    </source>
</evidence>
<dbReference type="AlphaFoldDB" id="D4K8S6"/>
<dbReference type="EMBL" id="FP929046">
    <property type="protein sequence ID" value="CBL01239.1"/>
    <property type="molecule type" value="Genomic_DNA"/>
</dbReference>
<sequence>MTSKYIRPLALLLCAAFLGCLLAACNGSADSSPASSAAPASDSASASGSSELPSSTTEANTGELNPGNFDENSVFSITGTENAFAPCLGWGPGVSGCSLKSVIAAASLLQWAEGARMSSRSPEAIQDAFYSWYDGLTDNQQEGFAEAWPLIKDAALDLLSDKDSMTDRIADAGLDADTLPGCTLKNWQALQSVLDGIVPETNGEA</sequence>
<dbReference type="KEGG" id="fpa:FPR_08890"/>
<feature type="compositionally biased region" description="Low complexity" evidence="1">
    <location>
        <begin position="36"/>
        <end position="50"/>
    </location>
</feature>
<feature type="chain" id="PRO_5038456181" evidence="2">
    <location>
        <begin position="24"/>
        <end position="205"/>
    </location>
</feature>
<dbReference type="RefSeq" id="WP_015537072.1">
    <property type="nucleotide sequence ID" value="NC_021020.1"/>
</dbReference>
<name>D4K8S6_9FIRM</name>
<proteinExistence type="predicted"/>
<evidence type="ECO:0000313" key="3">
    <source>
        <dbReference type="EMBL" id="CBL01239.1"/>
    </source>
</evidence>